<dbReference type="Pfam" id="PF13560">
    <property type="entry name" value="HTH_31"/>
    <property type="match status" value="1"/>
</dbReference>
<organism evidence="2 3">
    <name type="scientific">Kribbibacterium absianum</name>
    <dbReference type="NCBI Taxonomy" id="3044210"/>
    <lineage>
        <taxon>Bacteria</taxon>
        <taxon>Bacillati</taxon>
        <taxon>Actinomycetota</taxon>
        <taxon>Coriobacteriia</taxon>
        <taxon>Coriobacteriales</taxon>
        <taxon>Kribbibacteriaceae</taxon>
        <taxon>Kribbibacterium</taxon>
    </lineage>
</organism>
<comment type="caution">
    <text evidence="2">The sequence shown here is derived from an EMBL/GenBank/DDBJ whole genome shotgun (WGS) entry which is preliminary data.</text>
</comment>
<dbReference type="SMART" id="SM00530">
    <property type="entry name" value="HTH_XRE"/>
    <property type="match status" value="1"/>
</dbReference>
<dbReference type="EMBL" id="JASJEX010000001">
    <property type="protein sequence ID" value="MDJ1128838.1"/>
    <property type="molecule type" value="Genomic_DNA"/>
</dbReference>
<dbReference type="PROSITE" id="PS50943">
    <property type="entry name" value="HTH_CROC1"/>
    <property type="match status" value="1"/>
</dbReference>
<evidence type="ECO:0000313" key="2">
    <source>
        <dbReference type="EMBL" id="MDJ1128838.1"/>
    </source>
</evidence>
<name>A0ABT6ZIF4_9ACTN</name>
<dbReference type="InterPro" id="IPR001387">
    <property type="entry name" value="Cro/C1-type_HTH"/>
</dbReference>
<dbReference type="Gene3D" id="1.10.260.40">
    <property type="entry name" value="lambda repressor-like DNA-binding domains"/>
    <property type="match status" value="1"/>
</dbReference>
<proteinExistence type="predicted"/>
<keyword evidence="3" id="KW-1185">Reference proteome</keyword>
<dbReference type="Proteomes" id="UP001431693">
    <property type="component" value="Unassembled WGS sequence"/>
</dbReference>
<accession>A0ABT6ZIF4</accession>
<reference evidence="2" key="1">
    <citation type="submission" date="2023-05" db="EMBL/GenBank/DDBJ databases">
        <title>[olsenella] sp. nov., isolated from a pig farm feces dump.</title>
        <authorList>
            <person name="Chang Y.-H."/>
        </authorList>
    </citation>
    <scope>NUCLEOTIDE SEQUENCE</scope>
    <source>
        <strain evidence="2">YH-ols2217</strain>
    </source>
</reference>
<protein>
    <submittedName>
        <fullName evidence="2">Helix-turn-helix domain-containing protein</fullName>
    </submittedName>
</protein>
<dbReference type="InterPro" id="IPR010982">
    <property type="entry name" value="Lambda_DNA-bd_dom_sf"/>
</dbReference>
<dbReference type="SUPFAM" id="SSF47413">
    <property type="entry name" value="lambda repressor-like DNA-binding domains"/>
    <property type="match status" value="1"/>
</dbReference>
<gene>
    <name evidence="2" type="ORF">QJ043_01905</name>
</gene>
<sequence>MAETLESLAQLGAAVRRRRKALGYTQEEVAEFNQVSPRFVGDLERGVAGGTFARVLDVCNSIGLDLLVQERGEVR</sequence>
<feature type="domain" description="HTH cro/C1-type" evidence="1">
    <location>
        <begin position="15"/>
        <end position="69"/>
    </location>
</feature>
<evidence type="ECO:0000313" key="3">
    <source>
        <dbReference type="Proteomes" id="UP001431693"/>
    </source>
</evidence>
<dbReference type="RefSeq" id="WP_283712478.1">
    <property type="nucleotide sequence ID" value="NZ_JASJEW010000001.1"/>
</dbReference>
<dbReference type="CDD" id="cd00093">
    <property type="entry name" value="HTH_XRE"/>
    <property type="match status" value="1"/>
</dbReference>
<evidence type="ECO:0000259" key="1">
    <source>
        <dbReference type="PROSITE" id="PS50943"/>
    </source>
</evidence>